<evidence type="ECO:0000259" key="8">
    <source>
        <dbReference type="Pfam" id="PF02852"/>
    </source>
</evidence>
<dbReference type="PRINTS" id="PR00411">
    <property type="entry name" value="PNDRDTASEI"/>
</dbReference>
<dbReference type="Proteomes" id="UP000664857">
    <property type="component" value="Unassembled WGS sequence"/>
</dbReference>
<feature type="domain" description="FAD/NAD(P)-binding" evidence="9">
    <location>
        <begin position="3"/>
        <end position="340"/>
    </location>
</feature>
<gene>
    <name evidence="10" type="ORF">DOK76_08710</name>
</gene>
<keyword evidence="3" id="KW-0285">Flavoprotein</keyword>
<evidence type="ECO:0000256" key="4">
    <source>
        <dbReference type="ARBA" id="ARBA00022827"/>
    </source>
</evidence>
<keyword evidence="11" id="KW-1185">Reference proteome</keyword>
<dbReference type="InterPro" id="IPR004099">
    <property type="entry name" value="Pyr_nucl-diS_OxRdtase_dimer"/>
</dbReference>
<evidence type="ECO:0000256" key="6">
    <source>
        <dbReference type="ARBA" id="ARBA00023097"/>
    </source>
</evidence>
<dbReference type="RefSeq" id="WP_206966863.1">
    <property type="nucleotide sequence ID" value="NZ_JAFLVX010000021.1"/>
</dbReference>
<dbReference type="Pfam" id="PF07992">
    <property type="entry name" value="Pyr_redox_2"/>
    <property type="match status" value="1"/>
</dbReference>
<dbReference type="Gene3D" id="3.50.50.60">
    <property type="entry name" value="FAD/NAD(P)-binding domain"/>
    <property type="match status" value="2"/>
</dbReference>
<keyword evidence="6" id="KW-0558">Oxidation</keyword>
<keyword evidence="4" id="KW-0274">FAD</keyword>
<organism evidence="10 11">
    <name type="scientific">Candidatus Vagococcus giribetii</name>
    <dbReference type="NCBI Taxonomy" id="2230876"/>
    <lineage>
        <taxon>Bacteria</taxon>
        <taxon>Bacillati</taxon>
        <taxon>Bacillota</taxon>
        <taxon>Bacilli</taxon>
        <taxon>Lactobacillales</taxon>
        <taxon>Enterococcaceae</taxon>
        <taxon>Vagococcus</taxon>
    </lineage>
</organism>
<reference evidence="10 11" key="1">
    <citation type="submission" date="2021-03" db="EMBL/GenBank/DDBJ databases">
        <title>Enterococcal diversity collection.</title>
        <authorList>
            <person name="Gilmore M.S."/>
            <person name="Schwartzman J."/>
            <person name="Van Tyne D."/>
            <person name="Martin M."/>
            <person name="Earl A.M."/>
            <person name="Manson A.L."/>
            <person name="Straub T."/>
            <person name="Salamzade R."/>
            <person name="Saavedra J."/>
            <person name="Lebreton F."/>
            <person name="Prichula J."/>
            <person name="Schaufler K."/>
            <person name="Gaca A."/>
            <person name="Sgardioli B."/>
            <person name="Wagenaar J."/>
            <person name="Strong T."/>
        </authorList>
    </citation>
    <scope>NUCLEOTIDE SEQUENCE [LARGE SCALE GENOMIC DNA]</scope>
    <source>
        <strain evidence="10 11">DIV0080</strain>
    </source>
</reference>
<dbReference type="PANTHER" id="PTHR43429">
    <property type="entry name" value="PYRIDINE NUCLEOTIDE-DISULFIDE OXIDOREDUCTASE DOMAIN-CONTAINING"/>
    <property type="match status" value="1"/>
</dbReference>
<evidence type="ECO:0000256" key="5">
    <source>
        <dbReference type="ARBA" id="ARBA00023002"/>
    </source>
</evidence>
<dbReference type="InterPro" id="IPR036188">
    <property type="entry name" value="FAD/NAD-bd_sf"/>
</dbReference>
<evidence type="ECO:0000256" key="3">
    <source>
        <dbReference type="ARBA" id="ARBA00022630"/>
    </source>
</evidence>
<evidence type="ECO:0000256" key="1">
    <source>
        <dbReference type="ARBA" id="ARBA00001974"/>
    </source>
</evidence>
<proteinExistence type="inferred from homology"/>
<accession>A0ABS3HTS4</accession>
<comment type="similarity">
    <text evidence="2">Belongs to the class-III pyridine nucleotide-disulfide oxidoreductase family.</text>
</comment>
<dbReference type="PRINTS" id="PR00368">
    <property type="entry name" value="FADPNR"/>
</dbReference>
<name>A0ABS3HTS4_9ENTE</name>
<evidence type="ECO:0000313" key="10">
    <source>
        <dbReference type="EMBL" id="MBO0477151.1"/>
    </source>
</evidence>
<dbReference type="Pfam" id="PF02852">
    <property type="entry name" value="Pyr_redox_dim"/>
    <property type="match status" value="1"/>
</dbReference>
<dbReference type="EMBL" id="JAFLVX010000021">
    <property type="protein sequence ID" value="MBO0477151.1"/>
    <property type="molecule type" value="Genomic_DNA"/>
</dbReference>
<comment type="cofactor">
    <cofactor evidence="1">
        <name>FAD</name>
        <dbReference type="ChEBI" id="CHEBI:57692"/>
    </cofactor>
</comment>
<dbReference type="PANTHER" id="PTHR43429:SF1">
    <property type="entry name" value="NAD(P)H SULFUR OXIDOREDUCTASE (COA-DEPENDENT)"/>
    <property type="match status" value="1"/>
</dbReference>
<keyword evidence="5" id="KW-0560">Oxidoreductase</keyword>
<comment type="caution">
    <text evidence="10">The sequence shown here is derived from an EMBL/GenBank/DDBJ whole genome shotgun (WGS) entry which is preliminary data.</text>
</comment>
<sequence>MVKTVIIGSNHAGIAAANTLLDHYPDQQVVMIDKSNSLSYLGCGSPLWVGRQIDSYETLFYTNKEAFEEKGAAIHMETSVVAVDFDKKIVSCCRVNGETFEETYDNLVLATGSKPINLNLPGNDYAGIHCLKTFEDCMVVDEELDDPMVQNVAVVGAGYIGVEMAEAIKRRGKNVLLFDIESQVLSAYYDAWLSEDMSNTLSENGVELHLNEKVMSYQKNDVMDVFLRCIEELVQEIKVNPDTQIAKNKMTSLDNKVSGIVTDKGEYPVDLVVNALGFIPNVDLGQGRLTLSKEKAYLVDEHQRTNLADVYAIGDCATIYSNALNEVTHIALATNAVRSGIVAGHSIGGSELKSLGVQGSNGISIFGQNMVSTGISYEKAKTLGFKVAVTDFEDLQKPSFMKDNEQVKLRIVYDQVSRRVLGAQMSSKGDMSMGIHMFSLAIAKQVTVDELALLDIFFLPHFNQPYNYITMAALSAN</sequence>
<evidence type="ECO:0000259" key="9">
    <source>
        <dbReference type="Pfam" id="PF07992"/>
    </source>
</evidence>
<dbReference type="SUPFAM" id="SSF55424">
    <property type="entry name" value="FAD/NAD-linked reductases, dimerisation (C-terminal) domain"/>
    <property type="match status" value="1"/>
</dbReference>
<dbReference type="Gene3D" id="3.30.390.30">
    <property type="match status" value="1"/>
</dbReference>
<dbReference type="InterPro" id="IPR023753">
    <property type="entry name" value="FAD/NAD-binding_dom"/>
</dbReference>
<protein>
    <submittedName>
        <fullName evidence="10">FAD-dependent oxidoreductase</fullName>
    </submittedName>
</protein>
<evidence type="ECO:0000313" key="11">
    <source>
        <dbReference type="Proteomes" id="UP000664857"/>
    </source>
</evidence>
<keyword evidence="7" id="KW-0676">Redox-active center</keyword>
<feature type="domain" description="Pyridine nucleotide-disulphide oxidoreductase dimerisation" evidence="8">
    <location>
        <begin position="370"/>
        <end position="463"/>
    </location>
</feature>
<dbReference type="InterPro" id="IPR016156">
    <property type="entry name" value="FAD/NAD-linked_Rdtase_dimer_sf"/>
</dbReference>
<evidence type="ECO:0000256" key="7">
    <source>
        <dbReference type="ARBA" id="ARBA00023284"/>
    </source>
</evidence>
<dbReference type="InterPro" id="IPR050260">
    <property type="entry name" value="FAD-bd_OxRdtase"/>
</dbReference>
<dbReference type="SUPFAM" id="SSF51905">
    <property type="entry name" value="FAD/NAD(P)-binding domain"/>
    <property type="match status" value="2"/>
</dbReference>
<evidence type="ECO:0000256" key="2">
    <source>
        <dbReference type="ARBA" id="ARBA00009130"/>
    </source>
</evidence>